<dbReference type="FunFam" id="3.10.120.10:FF:000002">
    <property type="entry name" value="Cytochrome b5 type B"/>
    <property type="match status" value="1"/>
</dbReference>
<evidence type="ECO:0000256" key="5">
    <source>
        <dbReference type="ARBA" id="ARBA00023004"/>
    </source>
</evidence>
<keyword evidence="3 8" id="KW-0812">Transmembrane</keyword>
<evidence type="ECO:0000256" key="3">
    <source>
        <dbReference type="ARBA" id="ARBA00022692"/>
    </source>
</evidence>
<accession>A0A7I8L4M4</accession>
<dbReference type="PRINTS" id="PR00363">
    <property type="entry name" value="CYTOCHROMEB5"/>
</dbReference>
<dbReference type="GO" id="GO:0016020">
    <property type="term" value="C:membrane"/>
    <property type="evidence" value="ECO:0007669"/>
    <property type="project" value="UniProtKB-SubCell"/>
</dbReference>
<evidence type="ECO:0000313" key="11">
    <source>
        <dbReference type="EMBL" id="CAA7404184.1"/>
    </source>
</evidence>
<keyword evidence="4 8" id="KW-0479">Metal-binding</keyword>
<evidence type="ECO:0000256" key="6">
    <source>
        <dbReference type="ARBA" id="ARBA00023136"/>
    </source>
</evidence>
<dbReference type="SMART" id="SM01117">
    <property type="entry name" value="Cyt-b5"/>
    <property type="match status" value="1"/>
</dbReference>
<evidence type="ECO:0000313" key="12">
    <source>
        <dbReference type="Proteomes" id="UP000663760"/>
    </source>
</evidence>
<keyword evidence="6 8" id="KW-0472">Membrane</keyword>
<dbReference type="GO" id="GO:0020037">
    <property type="term" value="F:heme binding"/>
    <property type="evidence" value="ECO:0007669"/>
    <property type="project" value="UniProtKB-UniRule"/>
</dbReference>
<dbReference type="EMBL" id="LR746273">
    <property type="protein sequence ID" value="CAA7404184.1"/>
    <property type="molecule type" value="Genomic_DNA"/>
</dbReference>
<dbReference type="PANTHER" id="PTHR19359:SF25">
    <property type="entry name" value="CYTOCHROME B5 HEME-BINDING DOMAIN-CONTAINING PROTEIN"/>
    <property type="match status" value="1"/>
</dbReference>
<keyword evidence="5 8" id="KW-0408">Iron</keyword>
<dbReference type="OrthoDB" id="260519at2759"/>
<evidence type="ECO:0000256" key="4">
    <source>
        <dbReference type="ARBA" id="ARBA00022723"/>
    </source>
</evidence>
<name>A0A7I8L4M4_SPIIN</name>
<protein>
    <recommendedName>
        <fullName evidence="10">Cytochrome b5 heme-binding domain-containing protein</fullName>
    </recommendedName>
</protein>
<dbReference type="Gene3D" id="3.10.120.10">
    <property type="entry name" value="Cytochrome b5-like heme/steroid binding domain"/>
    <property type="match status" value="1"/>
</dbReference>
<dbReference type="AlphaFoldDB" id="A0A7I8L4M4"/>
<evidence type="ECO:0000256" key="7">
    <source>
        <dbReference type="ARBA" id="ARBA00038168"/>
    </source>
</evidence>
<evidence type="ECO:0000256" key="9">
    <source>
        <dbReference type="SAM" id="MobiDB-lite"/>
    </source>
</evidence>
<comment type="similarity">
    <text evidence="7 8">Belongs to the cytochrome b5 family.</text>
</comment>
<dbReference type="InterPro" id="IPR001199">
    <property type="entry name" value="Cyt_B5-like_heme/steroid-bd"/>
</dbReference>
<evidence type="ECO:0000256" key="1">
    <source>
        <dbReference type="ARBA" id="ARBA00004370"/>
    </source>
</evidence>
<dbReference type="Proteomes" id="UP000663760">
    <property type="component" value="Chromosome 10"/>
</dbReference>
<dbReference type="InterPro" id="IPR036400">
    <property type="entry name" value="Cyt_B5-like_heme/steroid_sf"/>
</dbReference>
<proteinExistence type="inferred from homology"/>
<dbReference type="GO" id="GO:0046872">
    <property type="term" value="F:metal ion binding"/>
    <property type="evidence" value="ECO:0007669"/>
    <property type="project" value="UniProtKB-UniRule"/>
</dbReference>
<sequence>MPTIVKLFSPQETAQHDTREDCWIIVDGKVYDVTEYLDDHPGGDDIIVSVAGKDATEEFEDAGHSKTARELMKSFCVGEVDPSPPPPPAAEPQANSGGTTSVFSQLLLSWRPAAPPQQLWVVAAAVAVAGVTVAAGLLYSRRK</sequence>
<gene>
    <name evidence="11" type="ORF">SI8410_10014862</name>
</gene>
<keyword evidence="8" id="KW-1133">Transmembrane helix</keyword>
<evidence type="ECO:0000256" key="8">
    <source>
        <dbReference type="RuleBase" id="RU362121"/>
    </source>
</evidence>
<feature type="transmembrane region" description="Helical" evidence="8">
    <location>
        <begin position="119"/>
        <end position="139"/>
    </location>
</feature>
<feature type="region of interest" description="Disordered" evidence="9">
    <location>
        <begin position="77"/>
        <end position="99"/>
    </location>
</feature>
<dbReference type="SUPFAM" id="SSF55856">
    <property type="entry name" value="Cytochrome b5-like heme/steroid binding domain"/>
    <property type="match status" value="1"/>
</dbReference>
<dbReference type="InterPro" id="IPR018506">
    <property type="entry name" value="Cyt_B5_heme-BS"/>
</dbReference>
<feature type="domain" description="Cytochrome b5 heme-binding" evidence="10">
    <location>
        <begin position="5"/>
        <end position="81"/>
    </location>
</feature>
<comment type="subcellular location">
    <subcellularLocation>
        <location evidence="1">Membrane</location>
    </subcellularLocation>
</comment>
<dbReference type="PROSITE" id="PS00191">
    <property type="entry name" value="CYTOCHROME_B5_1"/>
    <property type="match status" value="1"/>
</dbReference>
<dbReference type="PANTHER" id="PTHR19359">
    <property type="entry name" value="CYTOCHROME B5"/>
    <property type="match status" value="1"/>
</dbReference>
<keyword evidence="12" id="KW-1185">Reference proteome</keyword>
<evidence type="ECO:0000256" key="2">
    <source>
        <dbReference type="ARBA" id="ARBA00022617"/>
    </source>
</evidence>
<evidence type="ECO:0000259" key="10">
    <source>
        <dbReference type="PROSITE" id="PS50255"/>
    </source>
</evidence>
<organism evidence="11 12">
    <name type="scientific">Spirodela intermedia</name>
    <name type="common">Intermediate duckweed</name>
    <dbReference type="NCBI Taxonomy" id="51605"/>
    <lineage>
        <taxon>Eukaryota</taxon>
        <taxon>Viridiplantae</taxon>
        <taxon>Streptophyta</taxon>
        <taxon>Embryophyta</taxon>
        <taxon>Tracheophyta</taxon>
        <taxon>Spermatophyta</taxon>
        <taxon>Magnoliopsida</taxon>
        <taxon>Liliopsida</taxon>
        <taxon>Araceae</taxon>
        <taxon>Lemnoideae</taxon>
        <taxon>Spirodela</taxon>
    </lineage>
</organism>
<reference evidence="11" key="1">
    <citation type="submission" date="2020-02" db="EMBL/GenBank/DDBJ databases">
        <authorList>
            <person name="Scholz U."/>
            <person name="Mascher M."/>
            <person name="Fiebig A."/>
        </authorList>
    </citation>
    <scope>NUCLEOTIDE SEQUENCE</scope>
</reference>
<dbReference type="Pfam" id="PF00173">
    <property type="entry name" value="Cyt-b5"/>
    <property type="match status" value="1"/>
</dbReference>
<dbReference type="InterPro" id="IPR050668">
    <property type="entry name" value="Cytochrome_b5"/>
</dbReference>
<dbReference type="PROSITE" id="PS50255">
    <property type="entry name" value="CYTOCHROME_B5_2"/>
    <property type="match status" value="1"/>
</dbReference>
<keyword evidence="2 8" id="KW-0349">Heme</keyword>